<reference evidence="7 8" key="1">
    <citation type="journal article" date="2014" name="Nat. Genet.">
        <title>Genome sequence of the hot pepper provides insights into the evolution of pungency in Capsicum species.</title>
        <authorList>
            <person name="Kim S."/>
            <person name="Park M."/>
            <person name="Yeom S.I."/>
            <person name="Kim Y.M."/>
            <person name="Lee J.M."/>
            <person name="Lee H.A."/>
            <person name="Seo E."/>
            <person name="Choi J."/>
            <person name="Cheong K."/>
            <person name="Kim K.T."/>
            <person name="Jung K."/>
            <person name="Lee G.W."/>
            <person name="Oh S.K."/>
            <person name="Bae C."/>
            <person name="Kim S.B."/>
            <person name="Lee H.Y."/>
            <person name="Kim S.Y."/>
            <person name="Kim M.S."/>
            <person name="Kang B.C."/>
            <person name="Jo Y.D."/>
            <person name="Yang H.B."/>
            <person name="Jeong H.J."/>
            <person name="Kang W.H."/>
            <person name="Kwon J.K."/>
            <person name="Shin C."/>
            <person name="Lim J.Y."/>
            <person name="Park J.H."/>
            <person name="Huh J.H."/>
            <person name="Kim J.S."/>
            <person name="Kim B.D."/>
            <person name="Cohen O."/>
            <person name="Paran I."/>
            <person name="Suh M.C."/>
            <person name="Lee S.B."/>
            <person name="Kim Y.K."/>
            <person name="Shin Y."/>
            <person name="Noh S.J."/>
            <person name="Park J."/>
            <person name="Seo Y.S."/>
            <person name="Kwon S.Y."/>
            <person name="Kim H.A."/>
            <person name="Park J.M."/>
            <person name="Kim H.J."/>
            <person name="Choi S.B."/>
            <person name="Bosland P.W."/>
            <person name="Reeves G."/>
            <person name="Jo S.H."/>
            <person name="Lee B.W."/>
            <person name="Cho H.T."/>
            <person name="Choi H.S."/>
            <person name="Lee M.S."/>
            <person name="Yu Y."/>
            <person name="Do Choi Y."/>
            <person name="Park B.S."/>
            <person name="van Deynze A."/>
            <person name="Ashrafi H."/>
            <person name="Hill T."/>
            <person name="Kim W.T."/>
            <person name="Pai H.S."/>
            <person name="Ahn H.K."/>
            <person name="Yeam I."/>
            <person name="Giovannoni J.J."/>
            <person name="Rose J.K."/>
            <person name="Sorensen I."/>
            <person name="Lee S.J."/>
            <person name="Kim R.W."/>
            <person name="Choi I.Y."/>
            <person name="Choi B.S."/>
            <person name="Lim J.S."/>
            <person name="Lee Y.H."/>
            <person name="Choi D."/>
        </authorList>
    </citation>
    <scope>NUCLEOTIDE SEQUENCE [LARGE SCALE GENOMIC DNA]</scope>
    <source>
        <strain evidence="8">cv. CM334</strain>
    </source>
</reference>
<evidence type="ECO:0000259" key="6">
    <source>
        <dbReference type="PROSITE" id="PS51519"/>
    </source>
</evidence>
<name>A0A2G2ZU06_CAPAN</name>
<evidence type="ECO:0000256" key="2">
    <source>
        <dbReference type="ARBA" id="ARBA00023125"/>
    </source>
</evidence>
<keyword evidence="3" id="KW-0804">Transcription</keyword>
<keyword evidence="4" id="KW-0539">Nucleus</keyword>
<dbReference type="PANTHER" id="PTHR32002">
    <property type="entry name" value="PROTEIN NLP8"/>
    <property type="match status" value="1"/>
</dbReference>
<feature type="region of interest" description="Disordered" evidence="5">
    <location>
        <begin position="253"/>
        <end position="280"/>
    </location>
</feature>
<dbReference type="STRING" id="4072.A0A2G2ZU06"/>
<gene>
    <name evidence="7" type="ORF">T459_07565</name>
</gene>
<dbReference type="PROSITE" id="PS51519">
    <property type="entry name" value="RWP_RK"/>
    <property type="match status" value="1"/>
</dbReference>
<dbReference type="GO" id="GO:0003700">
    <property type="term" value="F:DNA-binding transcription factor activity"/>
    <property type="evidence" value="ECO:0007669"/>
    <property type="project" value="InterPro"/>
</dbReference>
<feature type="domain" description="RWP-RK" evidence="6">
    <location>
        <begin position="151"/>
        <end position="236"/>
    </location>
</feature>
<dbReference type="AlphaFoldDB" id="A0A2G2ZU06"/>
<evidence type="ECO:0000256" key="5">
    <source>
        <dbReference type="SAM" id="MobiDB-lite"/>
    </source>
</evidence>
<dbReference type="Pfam" id="PF02042">
    <property type="entry name" value="RWP-RK"/>
    <property type="match status" value="1"/>
</dbReference>
<keyword evidence="1" id="KW-0805">Transcription regulation</keyword>
<dbReference type="PANTHER" id="PTHR32002:SF55">
    <property type="entry name" value="NODULE INCEPTION PROTEIN"/>
    <property type="match status" value="1"/>
</dbReference>
<evidence type="ECO:0000313" key="8">
    <source>
        <dbReference type="Proteomes" id="UP000222542"/>
    </source>
</evidence>
<evidence type="ECO:0000256" key="3">
    <source>
        <dbReference type="ARBA" id="ARBA00023163"/>
    </source>
</evidence>
<accession>A0A2G2ZU06</accession>
<dbReference type="EMBL" id="AYRZ02000003">
    <property type="protein sequence ID" value="PHT85459.1"/>
    <property type="molecule type" value="Genomic_DNA"/>
</dbReference>
<comment type="caution">
    <text evidence="7">The sequence shown here is derived from an EMBL/GenBank/DDBJ whole genome shotgun (WGS) entry which is preliminary data.</text>
</comment>
<evidence type="ECO:0000256" key="4">
    <source>
        <dbReference type="ARBA" id="ARBA00023242"/>
    </source>
</evidence>
<keyword evidence="2" id="KW-0238">DNA-binding</keyword>
<proteinExistence type="predicted"/>
<sequence length="498" mass="56006">MYLLSDFPSLQQYLCFSYSRAEEFTEEFIRRFWKDLIKQKNIIDVRFEKKVYTAGTSQVSLSMLSMETKSENPVCGKPVQIVDESPKFQCMQLDAKCTAEESPLHIVPSRGDCALPVPFQQRSITEHVNLKRKVDTGPSGQDVTIFELCNKQKINKKYKKTWRIGDSVSLEDLKEQFGKKREEAAESLNVSISTFKRICREHGISRWPSTKIKRERLLLSSLSCNGTDRVAANTQMRITKGLTSLASTFSVKSNQQKSQSSNLSVNNEKGTSLNGNLLEKNEDGDRENIMIQVEDSSNQELVYIPQEFRPACDSLIPDVPTILSRLPRERMPAEDATQLISSAPGQQGELIARHLGKERFKCDLSVEDSRNVSEPIQLMYTLSSTCHQGNAIVDSNHMEVQPLLESVPTQPLNSFSCNENTAKNTKLLFNNLIVLTLEDLIDHENETSITKALPTLADNLSFSLKNKPKKYLNSQSIFMHSCIAGDGILNPKGAVKSP</sequence>
<protein>
    <recommendedName>
        <fullName evidence="6">RWP-RK domain-containing protein</fullName>
    </recommendedName>
</protein>
<dbReference type="GO" id="GO:0003677">
    <property type="term" value="F:DNA binding"/>
    <property type="evidence" value="ECO:0007669"/>
    <property type="project" value="UniProtKB-KW"/>
</dbReference>
<reference evidence="7 8" key="2">
    <citation type="journal article" date="2017" name="Genome Biol.">
        <title>New reference genome sequences of hot pepper reveal the massive evolution of plant disease-resistance genes by retroduplication.</title>
        <authorList>
            <person name="Kim S."/>
            <person name="Park J."/>
            <person name="Yeom S.I."/>
            <person name="Kim Y.M."/>
            <person name="Seo E."/>
            <person name="Kim K.T."/>
            <person name="Kim M.S."/>
            <person name="Lee J.M."/>
            <person name="Cheong K."/>
            <person name="Shin H.S."/>
            <person name="Kim S.B."/>
            <person name="Han K."/>
            <person name="Lee J."/>
            <person name="Park M."/>
            <person name="Lee H.A."/>
            <person name="Lee H.Y."/>
            <person name="Lee Y."/>
            <person name="Oh S."/>
            <person name="Lee J.H."/>
            <person name="Choi E."/>
            <person name="Choi E."/>
            <person name="Lee S.E."/>
            <person name="Jeon J."/>
            <person name="Kim H."/>
            <person name="Choi G."/>
            <person name="Song H."/>
            <person name="Lee J."/>
            <person name="Lee S.C."/>
            <person name="Kwon J.K."/>
            <person name="Lee H.Y."/>
            <person name="Koo N."/>
            <person name="Hong Y."/>
            <person name="Kim R.W."/>
            <person name="Kang W.H."/>
            <person name="Huh J.H."/>
            <person name="Kang B.C."/>
            <person name="Yang T.J."/>
            <person name="Lee Y.H."/>
            <person name="Bennetzen J.L."/>
            <person name="Choi D."/>
        </authorList>
    </citation>
    <scope>NUCLEOTIDE SEQUENCE [LARGE SCALE GENOMIC DNA]</scope>
    <source>
        <strain evidence="8">cv. CM334</strain>
    </source>
</reference>
<organism evidence="7 8">
    <name type="scientific">Capsicum annuum</name>
    <name type="common">Capsicum pepper</name>
    <dbReference type="NCBI Taxonomy" id="4072"/>
    <lineage>
        <taxon>Eukaryota</taxon>
        <taxon>Viridiplantae</taxon>
        <taxon>Streptophyta</taxon>
        <taxon>Embryophyta</taxon>
        <taxon>Tracheophyta</taxon>
        <taxon>Spermatophyta</taxon>
        <taxon>Magnoliopsida</taxon>
        <taxon>eudicotyledons</taxon>
        <taxon>Gunneridae</taxon>
        <taxon>Pentapetalae</taxon>
        <taxon>asterids</taxon>
        <taxon>lamiids</taxon>
        <taxon>Solanales</taxon>
        <taxon>Solanaceae</taxon>
        <taxon>Solanoideae</taxon>
        <taxon>Capsiceae</taxon>
        <taxon>Capsicum</taxon>
    </lineage>
</organism>
<evidence type="ECO:0000313" key="7">
    <source>
        <dbReference type="EMBL" id="PHT85459.1"/>
    </source>
</evidence>
<evidence type="ECO:0000256" key="1">
    <source>
        <dbReference type="ARBA" id="ARBA00023015"/>
    </source>
</evidence>
<keyword evidence="8" id="KW-1185">Reference proteome</keyword>
<dbReference type="Proteomes" id="UP000222542">
    <property type="component" value="Unassembled WGS sequence"/>
</dbReference>
<dbReference type="InterPro" id="IPR045012">
    <property type="entry name" value="NLP"/>
</dbReference>
<dbReference type="InterPro" id="IPR003035">
    <property type="entry name" value="RWP-RK_dom"/>
</dbReference>
<feature type="compositionally biased region" description="Low complexity" evidence="5">
    <location>
        <begin position="253"/>
        <end position="267"/>
    </location>
</feature>
<dbReference type="Gramene" id="PHT85459">
    <property type="protein sequence ID" value="PHT85459"/>
    <property type="gene ID" value="T459_07565"/>
</dbReference>